<evidence type="ECO:0000256" key="3">
    <source>
        <dbReference type="ARBA" id="ARBA00022475"/>
    </source>
</evidence>
<feature type="transmembrane region" description="Helical" evidence="7">
    <location>
        <begin position="106"/>
        <end position="127"/>
    </location>
</feature>
<dbReference type="PANTHER" id="PTHR30193:SF37">
    <property type="entry name" value="INNER MEMBRANE ABC TRANSPORTER PERMEASE PROTEIN YCJO"/>
    <property type="match status" value="1"/>
</dbReference>
<dbReference type="SUPFAM" id="SSF161098">
    <property type="entry name" value="MetI-like"/>
    <property type="match status" value="1"/>
</dbReference>
<evidence type="ECO:0000256" key="6">
    <source>
        <dbReference type="ARBA" id="ARBA00023136"/>
    </source>
</evidence>
<feature type="transmembrane region" description="Helical" evidence="7">
    <location>
        <begin position="155"/>
        <end position="179"/>
    </location>
</feature>
<evidence type="ECO:0000256" key="1">
    <source>
        <dbReference type="ARBA" id="ARBA00004651"/>
    </source>
</evidence>
<keyword evidence="2 7" id="KW-0813">Transport</keyword>
<dbReference type="PANTHER" id="PTHR30193">
    <property type="entry name" value="ABC TRANSPORTER PERMEASE PROTEIN"/>
    <property type="match status" value="1"/>
</dbReference>
<proteinExistence type="inferred from homology"/>
<keyword evidence="6 7" id="KW-0472">Membrane</keyword>
<dbReference type="GO" id="GO:0005886">
    <property type="term" value="C:plasma membrane"/>
    <property type="evidence" value="ECO:0007669"/>
    <property type="project" value="UniProtKB-SubCell"/>
</dbReference>
<dbReference type="Pfam" id="PF00528">
    <property type="entry name" value="BPD_transp_1"/>
    <property type="match status" value="1"/>
</dbReference>
<dbReference type="Gene3D" id="1.10.3720.10">
    <property type="entry name" value="MetI-like"/>
    <property type="match status" value="1"/>
</dbReference>
<dbReference type="Proteomes" id="UP000067625">
    <property type="component" value="Chromosome"/>
</dbReference>
<reference evidence="9 10" key="2">
    <citation type="journal article" date="2016" name="Int. J. Syst. Evol. Microbiol.">
        <title>Bacillus gobiensis sp. nov., isolated from a soil sample.</title>
        <authorList>
            <person name="Liu B."/>
            <person name="Liu G.H."/>
            <person name="Cetin S."/>
            <person name="Schumann P."/>
            <person name="Pan Z.Z."/>
            <person name="Chen Q.Q."/>
        </authorList>
    </citation>
    <scope>NUCLEOTIDE SEQUENCE [LARGE SCALE GENOMIC DNA]</scope>
    <source>
        <strain evidence="9 10">FJAT-4402</strain>
    </source>
</reference>
<feature type="transmembrane region" description="Helical" evidence="7">
    <location>
        <begin position="260"/>
        <end position="280"/>
    </location>
</feature>
<dbReference type="InterPro" id="IPR051393">
    <property type="entry name" value="ABC_transporter_permease"/>
</dbReference>
<evidence type="ECO:0000256" key="7">
    <source>
        <dbReference type="RuleBase" id="RU363032"/>
    </source>
</evidence>
<evidence type="ECO:0000256" key="5">
    <source>
        <dbReference type="ARBA" id="ARBA00022989"/>
    </source>
</evidence>
<reference evidence="10" key="1">
    <citation type="submission" date="2015-08" db="EMBL/GenBank/DDBJ databases">
        <title>Genome sequencing project for genomic taxonomy and phylogenomics of Bacillus-like bacteria.</title>
        <authorList>
            <person name="Liu B."/>
            <person name="Wang J."/>
            <person name="Zhu Y."/>
            <person name="Liu G."/>
            <person name="Chen Q."/>
            <person name="Chen Z."/>
            <person name="Lan J."/>
            <person name="Che J."/>
            <person name="Ge C."/>
            <person name="Shi H."/>
            <person name="Pan Z."/>
            <person name="Liu X."/>
        </authorList>
    </citation>
    <scope>NUCLEOTIDE SEQUENCE [LARGE SCALE GENOMIC DNA]</scope>
    <source>
        <strain evidence="10">FJAT-4402</strain>
    </source>
</reference>
<evidence type="ECO:0000256" key="4">
    <source>
        <dbReference type="ARBA" id="ARBA00022692"/>
    </source>
</evidence>
<gene>
    <name evidence="9" type="ORF">AM592_00305</name>
</gene>
<comment type="similarity">
    <text evidence="7">Belongs to the binding-protein-dependent transport system permease family.</text>
</comment>
<evidence type="ECO:0000259" key="8">
    <source>
        <dbReference type="PROSITE" id="PS50928"/>
    </source>
</evidence>
<evidence type="ECO:0000256" key="2">
    <source>
        <dbReference type="ARBA" id="ARBA00022448"/>
    </source>
</evidence>
<feature type="transmembrane region" description="Helical" evidence="7">
    <location>
        <begin position="73"/>
        <end position="94"/>
    </location>
</feature>
<dbReference type="GO" id="GO:0055085">
    <property type="term" value="P:transmembrane transport"/>
    <property type="evidence" value="ECO:0007669"/>
    <property type="project" value="InterPro"/>
</dbReference>
<protein>
    <recommendedName>
        <fullName evidence="8">ABC transmembrane type-1 domain-containing protein</fullName>
    </recommendedName>
</protein>
<keyword evidence="4 7" id="KW-0812">Transmembrane</keyword>
<name>A0A0M3RAY8_9BACI</name>
<dbReference type="InterPro" id="IPR000515">
    <property type="entry name" value="MetI-like"/>
</dbReference>
<dbReference type="STRING" id="1441095.AM592_00305"/>
<evidence type="ECO:0000313" key="9">
    <source>
        <dbReference type="EMBL" id="ALC84036.1"/>
    </source>
</evidence>
<dbReference type="CDD" id="cd06261">
    <property type="entry name" value="TM_PBP2"/>
    <property type="match status" value="1"/>
</dbReference>
<comment type="subcellular location">
    <subcellularLocation>
        <location evidence="1 7">Cell membrane</location>
        <topology evidence="1 7">Multi-pass membrane protein</topology>
    </subcellularLocation>
</comment>
<keyword evidence="10" id="KW-1185">Reference proteome</keyword>
<organism evidence="9 10">
    <name type="scientific">Bacillus gobiensis</name>
    <dbReference type="NCBI Taxonomy" id="1441095"/>
    <lineage>
        <taxon>Bacteria</taxon>
        <taxon>Bacillati</taxon>
        <taxon>Bacillota</taxon>
        <taxon>Bacilli</taxon>
        <taxon>Bacillales</taxon>
        <taxon>Bacillaceae</taxon>
        <taxon>Bacillus</taxon>
    </lineage>
</organism>
<feature type="transmembrane region" description="Helical" evidence="7">
    <location>
        <begin position="12"/>
        <end position="36"/>
    </location>
</feature>
<keyword evidence="5 7" id="KW-1133">Transmembrane helix</keyword>
<evidence type="ECO:0000313" key="10">
    <source>
        <dbReference type="Proteomes" id="UP000067625"/>
    </source>
</evidence>
<keyword evidence="3" id="KW-1003">Cell membrane</keyword>
<sequence length="291" mass="32515">MSYRQRERLAGLGFIFPVLVLLIIFMFYPMIQAFIISFQEYNLISLEKSFIGNGNYLNLMKDQVFLDSLLHSLHFAVIVVPVQGAISLGIALLIQKKSKVNGIFRTIYFIPVVISTAVAATVFKLIYNKEFGLLNNFLESLHLPTVNFLSDPNTAMYGVIILGVWKSAGFFMIVFLAGLNSIPFDLYEAARVDGAGRIKQFFYITLPLLKRTIAFVAIITTIDAIKLSALVYVLTDGGPSGATETTVVYIFRTAFEQMNMGYASAAAFILFAIVLIISLIQMRLFKSDVEY</sequence>
<dbReference type="PROSITE" id="PS50928">
    <property type="entry name" value="ABC_TM1"/>
    <property type="match status" value="1"/>
</dbReference>
<dbReference type="AlphaFoldDB" id="A0A0M3RAY8"/>
<dbReference type="EMBL" id="CP012600">
    <property type="protein sequence ID" value="ALC84036.1"/>
    <property type="molecule type" value="Genomic_DNA"/>
</dbReference>
<dbReference type="InterPro" id="IPR035906">
    <property type="entry name" value="MetI-like_sf"/>
</dbReference>
<accession>A0A0M3RAY8</accession>
<feature type="domain" description="ABC transmembrane type-1" evidence="8">
    <location>
        <begin position="69"/>
        <end position="281"/>
    </location>
</feature>
<dbReference type="PATRIC" id="fig|1441095.3.peg.68"/>